<dbReference type="NCBIfam" id="TIGR03914">
    <property type="entry name" value="UDG_fam_dom"/>
    <property type="match status" value="1"/>
</dbReference>
<evidence type="ECO:0000313" key="11">
    <source>
        <dbReference type="EMBL" id="STX29220.1"/>
    </source>
</evidence>
<dbReference type="GO" id="GO:0046872">
    <property type="term" value="F:metal ion binding"/>
    <property type="evidence" value="ECO:0007669"/>
    <property type="project" value="UniProtKB-KW"/>
</dbReference>
<organism evidence="11 12">
    <name type="scientific">Legionella beliardensis</name>
    <dbReference type="NCBI Taxonomy" id="91822"/>
    <lineage>
        <taxon>Bacteria</taxon>
        <taxon>Pseudomonadati</taxon>
        <taxon>Pseudomonadota</taxon>
        <taxon>Gammaproteobacteria</taxon>
        <taxon>Legionellales</taxon>
        <taxon>Legionellaceae</taxon>
        <taxon>Legionella</taxon>
    </lineage>
</organism>
<dbReference type="Pfam" id="PF13566">
    <property type="entry name" value="DUF4130"/>
    <property type="match status" value="1"/>
</dbReference>
<dbReference type="InterPro" id="IPR036895">
    <property type="entry name" value="Uracil-DNA_glycosylase-like_sf"/>
</dbReference>
<proteinExistence type="inferred from homology"/>
<name>A0A378I387_9GAMM</name>
<dbReference type="RefSeq" id="WP_160149878.1">
    <property type="nucleotide sequence ID" value="NZ_CAAAHO010000007.1"/>
</dbReference>
<evidence type="ECO:0000256" key="5">
    <source>
        <dbReference type="ARBA" id="ARBA00022763"/>
    </source>
</evidence>
<dbReference type="SMART" id="SM00986">
    <property type="entry name" value="UDG"/>
    <property type="match status" value="1"/>
</dbReference>
<evidence type="ECO:0000256" key="2">
    <source>
        <dbReference type="ARBA" id="ARBA00019403"/>
    </source>
</evidence>
<keyword evidence="5" id="KW-0227">DNA damage</keyword>
<dbReference type="Proteomes" id="UP000254968">
    <property type="component" value="Unassembled WGS sequence"/>
</dbReference>
<evidence type="ECO:0000256" key="1">
    <source>
        <dbReference type="ARBA" id="ARBA00006521"/>
    </source>
</evidence>
<feature type="domain" description="Uracil-DNA glycosylase-like" evidence="10">
    <location>
        <begin position="300"/>
        <end position="455"/>
    </location>
</feature>
<dbReference type="SUPFAM" id="SSF52141">
    <property type="entry name" value="Uracil-DNA glycosylase-like"/>
    <property type="match status" value="1"/>
</dbReference>
<dbReference type="GO" id="GO:0051539">
    <property type="term" value="F:4 iron, 4 sulfur cluster binding"/>
    <property type="evidence" value="ECO:0007669"/>
    <property type="project" value="UniProtKB-KW"/>
</dbReference>
<dbReference type="InterPro" id="IPR051536">
    <property type="entry name" value="UDG_Type-4/5"/>
</dbReference>
<sequence length="473" mass="54243">MITIKANNFEQWRSGARYLLAHDQCPASVFWEDDNTGQSTLFDKKTLTPDNGQFNKQFFISKKFITLAKIIACHRSADKWGKLYDLLWRLTHDEPYLLNIASDPLVYDLLRMHKAVTRDAHKMKAFVRFCKFTEDNGNDYFLAWYKPDHLIVHLVAPFFQMRFAVMNWVIITPDETVSWNGKELVYGAGKILLTNPKDGLETLWQTYYKATFNPARVKIKAMKKEMPVRFWHNLPETQVIPSLLNEAPRRVAQMMQHQEGISSSAEQYFPQLPASIELFKGKAQACRGCPLYKNATQTVFGTGFIHAKLMIVGEQPGDQEDRKGVPFIGPAGQLLRDILKKLTIQIEAVYLTNTVKHFKFKLENGRRIHHSPNIREIHACKPWLLAEIELIKPDVVLCLGLTAAKALINPAFRIKDERGCFKPVDNYLIGATYHPSAILRTSNLQLKDHMLKTMMQDIGKAYQLSQIDNQSGC</sequence>
<dbReference type="NCBIfam" id="TIGR03915">
    <property type="entry name" value="SAM_7_link_chp"/>
    <property type="match status" value="1"/>
</dbReference>
<accession>A0A378I387</accession>
<dbReference type="Pfam" id="PF03167">
    <property type="entry name" value="UDG"/>
    <property type="match status" value="1"/>
</dbReference>
<keyword evidence="8" id="KW-0411">Iron-sulfur</keyword>
<dbReference type="InterPro" id="IPR025404">
    <property type="entry name" value="DUF4130"/>
</dbReference>
<evidence type="ECO:0000256" key="4">
    <source>
        <dbReference type="ARBA" id="ARBA00022723"/>
    </source>
</evidence>
<dbReference type="EMBL" id="UGNV01000001">
    <property type="protein sequence ID" value="STX29220.1"/>
    <property type="molecule type" value="Genomic_DNA"/>
</dbReference>
<keyword evidence="3" id="KW-0004">4Fe-4S</keyword>
<dbReference type="CDD" id="cd10030">
    <property type="entry name" value="UDG-F4_TTUDGA_SPO1dp_like"/>
    <property type="match status" value="1"/>
</dbReference>
<dbReference type="AlphaFoldDB" id="A0A378I387"/>
<keyword evidence="9" id="KW-0234">DNA repair</keyword>
<keyword evidence="7" id="KW-0408">Iron</keyword>
<evidence type="ECO:0000256" key="8">
    <source>
        <dbReference type="ARBA" id="ARBA00023014"/>
    </source>
</evidence>
<dbReference type="PANTHER" id="PTHR33693">
    <property type="entry name" value="TYPE-5 URACIL-DNA GLYCOSYLASE"/>
    <property type="match status" value="1"/>
</dbReference>
<reference evidence="11 12" key="1">
    <citation type="submission" date="2018-06" db="EMBL/GenBank/DDBJ databases">
        <authorList>
            <consortium name="Pathogen Informatics"/>
            <person name="Doyle S."/>
        </authorList>
    </citation>
    <scope>NUCLEOTIDE SEQUENCE [LARGE SCALE GENOMIC DNA]</scope>
    <source>
        <strain evidence="11 12">NCTC13315</strain>
    </source>
</reference>
<evidence type="ECO:0000313" key="12">
    <source>
        <dbReference type="Proteomes" id="UP000254968"/>
    </source>
</evidence>
<dbReference type="InterPro" id="IPR005273">
    <property type="entry name" value="Ura-DNA_glyco_family4"/>
</dbReference>
<dbReference type="SMART" id="SM00987">
    <property type="entry name" value="UreE_C"/>
    <property type="match status" value="1"/>
</dbReference>
<dbReference type="GO" id="GO:0097506">
    <property type="term" value="F:deaminated base DNA N-glycosylase activity"/>
    <property type="evidence" value="ECO:0007669"/>
    <property type="project" value="UniProtKB-ARBA"/>
</dbReference>
<dbReference type="Gene3D" id="3.40.470.10">
    <property type="entry name" value="Uracil-DNA glycosylase-like domain"/>
    <property type="match status" value="1"/>
</dbReference>
<evidence type="ECO:0000256" key="3">
    <source>
        <dbReference type="ARBA" id="ARBA00022485"/>
    </source>
</evidence>
<evidence type="ECO:0000259" key="10">
    <source>
        <dbReference type="SMART" id="SM00986"/>
    </source>
</evidence>
<evidence type="ECO:0000256" key="9">
    <source>
        <dbReference type="ARBA" id="ARBA00023204"/>
    </source>
</evidence>
<protein>
    <recommendedName>
        <fullName evidence="2">Type-4 uracil-DNA glycosylase</fullName>
    </recommendedName>
</protein>
<comment type="similarity">
    <text evidence="1">Belongs to the uracil-DNA glycosylase (UDG) superfamily. Type 4 (UDGa) family.</text>
</comment>
<dbReference type="PANTHER" id="PTHR33693:SF9">
    <property type="entry name" value="TYPE-4 URACIL-DNA GLYCOSYLASE"/>
    <property type="match status" value="1"/>
</dbReference>
<keyword evidence="6" id="KW-0378">Hydrolase</keyword>
<dbReference type="NCBIfam" id="TIGR00758">
    <property type="entry name" value="UDG_fam4"/>
    <property type="match status" value="1"/>
</dbReference>
<keyword evidence="4" id="KW-0479">Metal-binding</keyword>
<evidence type="ECO:0000256" key="6">
    <source>
        <dbReference type="ARBA" id="ARBA00022801"/>
    </source>
</evidence>
<keyword evidence="12" id="KW-1185">Reference proteome</keyword>
<evidence type="ECO:0000256" key="7">
    <source>
        <dbReference type="ARBA" id="ARBA00023004"/>
    </source>
</evidence>
<dbReference type="InterPro" id="IPR023875">
    <property type="entry name" value="DNA_repair_put"/>
</dbReference>
<dbReference type="InterPro" id="IPR005122">
    <property type="entry name" value="Uracil-DNA_glycosylase-like"/>
</dbReference>
<gene>
    <name evidence="11" type="ORF">NCTC13315_01758</name>
</gene>
<dbReference type="GO" id="GO:0006281">
    <property type="term" value="P:DNA repair"/>
    <property type="evidence" value="ECO:0007669"/>
    <property type="project" value="UniProtKB-KW"/>
</dbReference>
<dbReference type="OrthoDB" id="5290748at2"/>